<keyword evidence="2" id="KW-1185">Reference proteome</keyword>
<evidence type="ECO:0000313" key="1">
    <source>
        <dbReference type="EMBL" id="MBR9970287.1"/>
    </source>
</evidence>
<dbReference type="InterPro" id="IPR052894">
    <property type="entry name" value="AsmA-related"/>
</dbReference>
<dbReference type="RefSeq" id="WP_211545792.1">
    <property type="nucleotide sequence ID" value="NZ_JAGTUF010000001.1"/>
</dbReference>
<organism evidence="1 2">
    <name type="scientific">Magnetospirillum sulfuroxidans</name>
    <dbReference type="NCBI Taxonomy" id="611300"/>
    <lineage>
        <taxon>Bacteria</taxon>
        <taxon>Pseudomonadati</taxon>
        <taxon>Pseudomonadota</taxon>
        <taxon>Alphaproteobacteria</taxon>
        <taxon>Rhodospirillales</taxon>
        <taxon>Rhodospirillaceae</taxon>
        <taxon>Magnetospirillum</taxon>
    </lineage>
</organism>
<evidence type="ECO:0008006" key="3">
    <source>
        <dbReference type="Google" id="ProtNLM"/>
    </source>
</evidence>
<name>A0ABS5I810_9PROT</name>
<gene>
    <name evidence="1" type="ORF">KEC16_01000</name>
</gene>
<proteinExistence type="predicted"/>
<dbReference type="EMBL" id="JAGTUF010000001">
    <property type="protein sequence ID" value="MBR9970287.1"/>
    <property type="molecule type" value="Genomic_DNA"/>
</dbReference>
<evidence type="ECO:0000313" key="2">
    <source>
        <dbReference type="Proteomes" id="UP000680714"/>
    </source>
</evidence>
<sequence length="245" mass="23967">MRKIILIAVALVVVAIGAGVAFLASNLDSIVKKVIETVGTETAGVKVSVGDVKISLSEGKATIAGLTVANPAGFASAHAFKLGAISVALDTGSLTANPIVIKDISVAAPEVTYELGANGGSNIDAIQKNVAAKTAGGGDKSAPAAKGEEKKLVIDRLAISKGSVTLATAIPGVKGSATLADIVLTGIGRKSGGASASEVAKQVLDALTKSALNATKSMGIGNVGETLKGAVPGDVGGSVKGLFGK</sequence>
<dbReference type="PANTHER" id="PTHR30441">
    <property type="entry name" value="DUF748 DOMAIN-CONTAINING PROTEIN"/>
    <property type="match status" value="1"/>
</dbReference>
<dbReference type="InterPro" id="IPR008023">
    <property type="entry name" value="DUF748"/>
</dbReference>
<dbReference type="Pfam" id="PF05359">
    <property type="entry name" value="DUF748"/>
    <property type="match status" value="1"/>
</dbReference>
<comment type="caution">
    <text evidence="1">The sequence shown here is derived from an EMBL/GenBank/DDBJ whole genome shotgun (WGS) entry which is preliminary data.</text>
</comment>
<accession>A0ABS5I810</accession>
<dbReference type="Proteomes" id="UP000680714">
    <property type="component" value="Unassembled WGS sequence"/>
</dbReference>
<reference evidence="1 2" key="1">
    <citation type="submission" date="2021-04" db="EMBL/GenBank/DDBJ databases">
        <title>Magnetospirillum sulfuroxidans sp. nov., a facultative chemolithoautotrophic sulfur-oxidizing alphaproteobacterium isolated from freshwater sediment and proposals for Paramagetospirillum gen. nov., and Magnetospirillaceae fam. nov.</title>
        <authorList>
            <person name="Koziaeva V."/>
            <person name="Geelhoed J.S."/>
            <person name="Sorokin D.Y."/>
            <person name="Grouzdev D.S."/>
        </authorList>
    </citation>
    <scope>NUCLEOTIDE SEQUENCE [LARGE SCALE GENOMIC DNA]</scope>
    <source>
        <strain evidence="1 2">J10</strain>
    </source>
</reference>
<protein>
    <recommendedName>
        <fullName evidence="3">AsmA domain-containing protein</fullName>
    </recommendedName>
</protein>
<dbReference type="PANTHER" id="PTHR30441:SF8">
    <property type="entry name" value="DUF748 DOMAIN-CONTAINING PROTEIN"/>
    <property type="match status" value="1"/>
</dbReference>